<dbReference type="RefSeq" id="WP_425553936.1">
    <property type="nucleotide sequence ID" value="NZ_BAABDI010000006.1"/>
</dbReference>
<proteinExistence type="predicted"/>
<evidence type="ECO:0000259" key="5">
    <source>
        <dbReference type="Pfam" id="PF06803"/>
    </source>
</evidence>
<protein>
    <recommendedName>
        <fullName evidence="5">DUF1232 domain-containing protein</fullName>
    </recommendedName>
</protein>
<reference evidence="7" key="1">
    <citation type="journal article" date="2019" name="Int. J. Syst. Evol. Microbiol.">
        <title>The Global Catalogue of Microorganisms (GCM) 10K type strain sequencing project: providing services to taxonomists for standard genome sequencing and annotation.</title>
        <authorList>
            <consortium name="The Broad Institute Genomics Platform"/>
            <consortium name="The Broad Institute Genome Sequencing Center for Infectious Disease"/>
            <person name="Wu L."/>
            <person name="Ma J."/>
        </authorList>
    </citation>
    <scope>NUCLEOTIDE SEQUENCE [LARGE SCALE GENOMIC DNA]</scope>
    <source>
        <strain evidence="7">JCM 17217</strain>
    </source>
</reference>
<evidence type="ECO:0000256" key="3">
    <source>
        <dbReference type="ARBA" id="ARBA00022989"/>
    </source>
</evidence>
<accession>A0ABP7PMD4</accession>
<name>A0ABP7PMD4_9BACT</name>
<gene>
    <name evidence="6" type="ORF">GCM10022407_12760</name>
</gene>
<dbReference type="Proteomes" id="UP001501556">
    <property type="component" value="Unassembled WGS sequence"/>
</dbReference>
<keyword evidence="2" id="KW-0812">Transmembrane</keyword>
<evidence type="ECO:0000313" key="7">
    <source>
        <dbReference type="Proteomes" id="UP001501556"/>
    </source>
</evidence>
<evidence type="ECO:0000256" key="4">
    <source>
        <dbReference type="ARBA" id="ARBA00023136"/>
    </source>
</evidence>
<comment type="caution">
    <text evidence="6">The sequence shown here is derived from an EMBL/GenBank/DDBJ whole genome shotgun (WGS) entry which is preliminary data.</text>
</comment>
<organism evidence="6 7">
    <name type="scientific">Hymenobacter antarcticus</name>
    <dbReference type="NCBI Taxonomy" id="486270"/>
    <lineage>
        <taxon>Bacteria</taxon>
        <taxon>Pseudomonadati</taxon>
        <taxon>Bacteroidota</taxon>
        <taxon>Cytophagia</taxon>
        <taxon>Cytophagales</taxon>
        <taxon>Hymenobacteraceae</taxon>
        <taxon>Hymenobacter</taxon>
    </lineage>
</organism>
<keyword evidence="3" id="KW-1133">Transmembrane helix</keyword>
<keyword evidence="4" id="KW-0472">Membrane</keyword>
<keyword evidence="7" id="KW-1185">Reference proteome</keyword>
<feature type="domain" description="DUF1232" evidence="5">
    <location>
        <begin position="89"/>
        <end position="120"/>
    </location>
</feature>
<dbReference type="InterPro" id="IPR010652">
    <property type="entry name" value="DUF1232"/>
</dbReference>
<evidence type="ECO:0000256" key="2">
    <source>
        <dbReference type="ARBA" id="ARBA00022692"/>
    </source>
</evidence>
<dbReference type="EMBL" id="BAABDI010000006">
    <property type="protein sequence ID" value="GAA3968072.1"/>
    <property type="molecule type" value="Genomic_DNA"/>
</dbReference>
<sequence length="173" mass="19002">MSSLFDKGLKISKNALFNVFIGRATQLLGRPFKVVTVLNEVAEKLANKESKTNKFRQLFEVALTLVRLIRSYISGEYREISTSTIISGLAVLLYVLSPIDLVPDFIPILGFLDDLSLVSWYVGKFQGEIVRFREWEEAAHRQPAPSGAALPDAAARPALGDAAQPSVAELGHS</sequence>
<evidence type="ECO:0000313" key="6">
    <source>
        <dbReference type="EMBL" id="GAA3968072.1"/>
    </source>
</evidence>
<comment type="subcellular location">
    <subcellularLocation>
        <location evidence="1">Endomembrane system</location>
        <topology evidence="1">Multi-pass membrane protein</topology>
    </subcellularLocation>
</comment>
<dbReference type="Pfam" id="PF06803">
    <property type="entry name" value="DUF1232"/>
    <property type="match status" value="1"/>
</dbReference>
<evidence type="ECO:0000256" key="1">
    <source>
        <dbReference type="ARBA" id="ARBA00004127"/>
    </source>
</evidence>